<dbReference type="InterPro" id="IPR015001">
    <property type="entry name" value="DUF1850"/>
</dbReference>
<dbReference type="Pfam" id="PF08905">
    <property type="entry name" value="DUF1850"/>
    <property type="match status" value="1"/>
</dbReference>
<gene>
    <name evidence="1" type="ORF">MGR_3301</name>
</gene>
<reference evidence="1" key="1">
    <citation type="journal article" date="2007" name="J. Bacteriol.">
        <title>Comparative genome analysis of four magnetotactic bacteria reveals a complex set of group-specific genes implicated in magnetosome biomineralization and function.</title>
        <authorList>
            <person name="Richter M."/>
            <person name="Kube M."/>
            <person name="Bazylinski D.A."/>
            <person name="Lombardot T."/>
            <person name="Gloeckner F.O."/>
            <person name="Reinhardt R."/>
            <person name="Schueler D."/>
        </authorList>
    </citation>
    <scope>NUCLEOTIDE SEQUENCE</scope>
    <source>
        <strain evidence="1">MSR-1</strain>
    </source>
</reference>
<accession>A4TZB6</accession>
<name>A4TZB6_9PROT</name>
<protein>
    <recommendedName>
        <fullName evidence="2">DUF1850 domain-containing protein</fullName>
    </recommendedName>
</protein>
<proteinExistence type="predicted"/>
<evidence type="ECO:0000313" key="1">
    <source>
        <dbReference type="EMBL" id="CAM75973.1"/>
    </source>
</evidence>
<sequence length="138" mass="14919">MAQKPQGGGDGVIGLCLMLAAGVNIVRLDLPDGRFGLRWVHSIEKVEWQEDWRADGTGLSLTEARIKGSGAGMEPPEGARLRDGWYEWRPGVPPLPRLILGRSDAVADHILCIGGDCRPLWAYIAGTDPVTLEPCHAP</sequence>
<dbReference type="RefSeq" id="WP_106003789.1">
    <property type="nucleotide sequence ID" value="NZ_CP027527.1"/>
</dbReference>
<evidence type="ECO:0008006" key="2">
    <source>
        <dbReference type="Google" id="ProtNLM"/>
    </source>
</evidence>
<dbReference type="AlphaFoldDB" id="A4TZB6"/>
<dbReference type="EMBL" id="CU459003">
    <property type="protein sequence ID" value="CAM75973.1"/>
    <property type="molecule type" value="Genomic_DNA"/>
</dbReference>
<organism evidence="1">
    <name type="scientific">Magnetospirillum gryphiswaldense</name>
    <dbReference type="NCBI Taxonomy" id="55518"/>
    <lineage>
        <taxon>Bacteria</taxon>
        <taxon>Pseudomonadati</taxon>
        <taxon>Pseudomonadota</taxon>
        <taxon>Alphaproteobacteria</taxon>
        <taxon>Rhodospirillales</taxon>
        <taxon>Rhodospirillaceae</taxon>
        <taxon>Magnetospirillum</taxon>
    </lineage>
</organism>